<name>A0ABV3PVL3_9HYPH</name>
<feature type="domain" description="FMN hydroxy acid dehydrogenase" evidence="6">
    <location>
        <begin position="22"/>
        <end position="403"/>
    </location>
</feature>
<dbReference type="Proteomes" id="UP001555786">
    <property type="component" value="Unassembled WGS sequence"/>
</dbReference>
<keyword evidence="2" id="KW-0285">Flavoprotein</keyword>
<keyword evidence="3" id="KW-0288">FMN</keyword>
<organism evidence="7 8">
    <name type="scientific">Labrys neptuniae</name>
    <dbReference type="NCBI Taxonomy" id="376174"/>
    <lineage>
        <taxon>Bacteria</taxon>
        <taxon>Pseudomonadati</taxon>
        <taxon>Pseudomonadota</taxon>
        <taxon>Alphaproteobacteria</taxon>
        <taxon>Hyphomicrobiales</taxon>
        <taxon>Xanthobacteraceae</taxon>
        <taxon>Labrys</taxon>
    </lineage>
</organism>
<keyword evidence="4 7" id="KW-0560">Oxidoreductase</keyword>
<dbReference type="Pfam" id="PF01070">
    <property type="entry name" value="FMN_dh"/>
    <property type="match status" value="1"/>
</dbReference>
<evidence type="ECO:0000256" key="4">
    <source>
        <dbReference type="ARBA" id="ARBA00023002"/>
    </source>
</evidence>
<accession>A0ABV3PVL3</accession>
<dbReference type="Gene3D" id="3.20.20.70">
    <property type="entry name" value="Aldolase class I"/>
    <property type="match status" value="1"/>
</dbReference>
<comment type="cofactor">
    <cofactor evidence="1">
        <name>FMN</name>
        <dbReference type="ChEBI" id="CHEBI:58210"/>
    </cofactor>
</comment>
<dbReference type="SUPFAM" id="SSF51395">
    <property type="entry name" value="FMN-linked oxidoreductases"/>
    <property type="match status" value="1"/>
</dbReference>
<dbReference type="PROSITE" id="PS00557">
    <property type="entry name" value="FMN_HYDROXY_ACID_DH_1"/>
    <property type="match status" value="1"/>
</dbReference>
<evidence type="ECO:0000256" key="5">
    <source>
        <dbReference type="ARBA" id="ARBA00024042"/>
    </source>
</evidence>
<dbReference type="InterPro" id="IPR000262">
    <property type="entry name" value="FMN-dep_DH"/>
</dbReference>
<proteinExistence type="inferred from homology"/>
<sequence length="403" mass="43063">MPDNSNSRTVVTARRIEANVPRSLRPFLALADFEPAARRHLPRQIYGYYAGAAETNAAHAGNSRALAALGLVPRVLVDTRARSTRHSLFGQAYALPVGIAPMGLSGLATFEGDLALARAAAAEDALMVASATSLIPLERLAEEGGARWFQTYLPGEPERISRMVARVAAAGFETLVLTADVPVAANRENNARTGFSTPLKPSLRLFWDGITHPSWSLGTFARTLAGGMPRFENMDAFRGPTLLSRNAVRDIGARDGLDWSHLDFIRQSWRGKLVVKGILAPEDVATARARGVDGVWISNHGGRQLDTAVAPMTVLREAVSEAGEMVVLIDGGFRRGTDVLKALALGADFVFVGRPFLFAAAVGGEGGVRHAFGLLQAEIARNMAMLGVSSLDELQPVHVRAVG</sequence>
<dbReference type="PANTHER" id="PTHR10578">
    <property type="entry name" value="S -2-HYDROXY-ACID OXIDASE-RELATED"/>
    <property type="match status" value="1"/>
</dbReference>
<dbReference type="PROSITE" id="PS51349">
    <property type="entry name" value="FMN_HYDROXY_ACID_DH_2"/>
    <property type="match status" value="1"/>
</dbReference>
<evidence type="ECO:0000259" key="6">
    <source>
        <dbReference type="PROSITE" id="PS51349"/>
    </source>
</evidence>
<dbReference type="InterPro" id="IPR008259">
    <property type="entry name" value="FMN_hydac_DH_AS"/>
</dbReference>
<dbReference type="PIRSF" id="PIRSF000138">
    <property type="entry name" value="Al-hdrx_acd_dh"/>
    <property type="match status" value="1"/>
</dbReference>
<dbReference type="PANTHER" id="PTHR10578:SF107">
    <property type="entry name" value="2-HYDROXYACID OXIDASE 1"/>
    <property type="match status" value="1"/>
</dbReference>
<dbReference type="InterPro" id="IPR037396">
    <property type="entry name" value="FMN_HAD"/>
</dbReference>
<evidence type="ECO:0000256" key="2">
    <source>
        <dbReference type="ARBA" id="ARBA00022630"/>
    </source>
</evidence>
<comment type="caution">
    <text evidence="7">The sequence shown here is derived from an EMBL/GenBank/DDBJ whole genome shotgun (WGS) entry which is preliminary data.</text>
</comment>
<dbReference type="RefSeq" id="WP_367626322.1">
    <property type="nucleotide sequence ID" value="NZ_JBFNQD010000016.1"/>
</dbReference>
<evidence type="ECO:0000256" key="3">
    <source>
        <dbReference type="ARBA" id="ARBA00022643"/>
    </source>
</evidence>
<dbReference type="CDD" id="cd02809">
    <property type="entry name" value="alpha_hydroxyacid_oxid_FMN"/>
    <property type="match status" value="1"/>
</dbReference>
<keyword evidence="8" id="KW-1185">Reference proteome</keyword>
<protein>
    <submittedName>
        <fullName evidence="7">Alpha-hydroxy acid oxidase</fullName>
        <ecNumber evidence="7">1.-.-.-</ecNumber>
    </submittedName>
</protein>
<evidence type="ECO:0000256" key="1">
    <source>
        <dbReference type="ARBA" id="ARBA00001917"/>
    </source>
</evidence>
<dbReference type="InterPro" id="IPR012133">
    <property type="entry name" value="Alpha-hydoxy_acid_DH_FMN"/>
</dbReference>
<comment type="similarity">
    <text evidence="5">Belongs to the FMN-dependent alpha-hydroxy acid dehydrogenase family.</text>
</comment>
<dbReference type="GO" id="GO:0016491">
    <property type="term" value="F:oxidoreductase activity"/>
    <property type="evidence" value="ECO:0007669"/>
    <property type="project" value="UniProtKB-KW"/>
</dbReference>
<gene>
    <name evidence="7" type="ORF">ABXS05_29400</name>
</gene>
<dbReference type="EC" id="1.-.-.-" evidence="7"/>
<evidence type="ECO:0000313" key="7">
    <source>
        <dbReference type="EMBL" id="MEW9309705.1"/>
    </source>
</evidence>
<dbReference type="InterPro" id="IPR013785">
    <property type="entry name" value="Aldolase_TIM"/>
</dbReference>
<dbReference type="EMBL" id="JBFNQD010000016">
    <property type="protein sequence ID" value="MEW9309705.1"/>
    <property type="molecule type" value="Genomic_DNA"/>
</dbReference>
<reference evidence="7 8" key="1">
    <citation type="submission" date="2024-07" db="EMBL/GenBank/DDBJ databases">
        <title>Description of Labrys sedimenti sp. nov., isolated from a diclofenac-degrading enrichment culture.</title>
        <authorList>
            <person name="Tancsics A."/>
            <person name="Csepanyi A."/>
        </authorList>
    </citation>
    <scope>NUCLEOTIDE SEQUENCE [LARGE SCALE GENOMIC DNA]</scope>
    <source>
        <strain evidence="7 8">LMG 23578</strain>
    </source>
</reference>
<evidence type="ECO:0000313" key="8">
    <source>
        <dbReference type="Proteomes" id="UP001555786"/>
    </source>
</evidence>